<dbReference type="InterPro" id="IPR011990">
    <property type="entry name" value="TPR-like_helical_dom_sf"/>
</dbReference>
<keyword evidence="2" id="KW-1185">Reference proteome</keyword>
<evidence type="ECO:0000313" key="2">
    <source>
        <dbReference type="Proteomes" id="UP000631670"/>
    </source>
</evidence>
<comment type="caution">
    <text evidence="1">The sequence shown here is derived from an EMBL/GenBank/DDBJ whole genome shotgun (WGS) entry which is preliminary data.</text>
</comment>
<accession>A0ABR9HZE7</accession>
<dbReference type="Gene3D" id="1.25.40.10">
    <property type="entry name" value="Tetratricopeptide repeat domain"/>
    <property type="match status" value="2"/>
</dbReference>
<sequence length="992" mass="108571">MDVTVPDDMTSSVHASLAKLIECPPRRLEIMPIRGHSQRLPELTAYTEREHDPVLRQTVTNAACGNSGMLTLVSRSPAGKKRSLWEALRTPLPGTQTPLLRDWHIWPSTSPENPAVLLTVARQLPPRCVLWLPRAVRYFAVDGSDLGNLIARELRTILDDDHHRPTLILATMTPAEWRQLTKPHQDSGPDPYSHVRLLLAGTDLSVADQFTPNEVERAAASTDPRLIAAAGAAERYVIQELVATPDMQARYDNASPAAKAVLQCAVDARHAGHGLWLTRELLERGAPSYMPTRTWSQLTHDWFESAITELTELGPGETCLLTHRPVAGPESSMAPGQRFRLDNYLECRFVTEVDHPRLPQRHLWPILIETADRDSLLPIAAECRRRYLLQQASSFYQRAAELDLPGARRGLADMLRHSGRLAEAHDQLWELAEAGDRDARLEAAEVSLADGRPGNVIESLRALADAGNRTALKLTAMAHIDLKQRAVAIDTYRRLAELGDEDAAAVAAALMVEDRNDEAAIDWLLLLHDKHDLNTIPIAADLLIDRNGVDDAIQRLQKRADAGDYHVYLLGAQILAGNGRAEEAVAWSERAVDREVPGAHAIAAVIHARAGLYETAMDLATTAANIGTPRVLIEIAEALAQRRLTQRALICCNRAGERGDPAAWPLAATLSASTGAIAEATTYYHRAQQSLASSPDDLAAVITVRLCRAGSAEKAIDWYIRTVDISTSDVLIPVSDFLLSDDLLDIAANGYQQRAHVSRSRALTWIAEGLARAGELDAVATQVLGGNSGGAVGAATPTTSLKQTQAVYLLYEAGERYPAARIRLAELQIQLGRYLEAATTIRENQNKGLLAEADPRLAVALVHQKDIAGARALVEQHLRESRTAVIAPVVHAMFAVEKSADAVEILLRGVDAGDIRAHIVYGDYLSREGHYPDALHHYLTALAHGNNEAIDKATRILTITDTDALRDLTTYGITLDSFIARPWRVQNTSRHA</sequence>
<evidence type="ECO:0000313" key="1">
    <source>
        <dbReference type="EMBL" id="MBE1496296.1"/>
    </source>
</evidence>
<protein>
    <submittedName>
        <fullName evidence="1">Tetratricopeptide (TPR) repeat protein</fullName>
    </submittedName>
</protein>
<dbReference type="SUPFAM" id="SSF81901">
    <property type="entry name" value="HCP-like"/>
    <property type="match status" value="2"/>
</dbReference>
<gene>
    <name evidence="1" type="ORF">H4696_003396</name>
</gene>
<organism evidence="1 2">
    <name type="scientific">Amycolatopsis lexingtonensis</name>
    <dbReference type="NCBI Taxonomy" id="218822"/>
    <lineage>
        <taxon>Bacteria</taxon>
        <taxon>Bacillati</taxon>
        <taxon>Actinomycetota</taxon>
        <taxon>Actinomycetes</taxon>
        <taxon>Pseudonocardiales</taxon>
        <taxon>Pseudonocardiaceae</taxon>
        <taxon>Amycolatopsis</taxon>
    </lineage>
</organism>
<reference evidence="1 2" key="1">
    <citation type="submission" date="2020-10" db="EMBL/GenBank/DDBJ databases">
        <title>Sequencing the genomes of 1000 actinobacteria strains.</title>
        <authorList>
            <person name="Klenk H.-P."/>
        </authorList>
    </citation>
    <scope>NUCLEOTIDE SEQUENCE [LARGE SCALE GENOMIC DNA]</scope>
    <source>
        <strain evidence="1 2">DSM 44653</strain>
    </source>
</reference>
<name>A0ABR9HZE7_9PSEU</name>
<dbReference type="EMBL" id="JADBEG010000001">
    <property type="protein sequence ID" value="MBE1496296.1"/>
    <property type="molecule type" value="Genomic_DNA"/>
</dbReference>
<proteinExistence type="predicted"/>
<dbReference type="RefSeq" id="WP_143265165.1">
    <property type="nucleotide sequence ID" value="NZ_JADBEG010000001.1"/>
</dbReference>
<dbReference type="Proteomes" id="UP000631670">
    <property type="component" value="Unassembled WGS sequence"/>
</dbReference>